<evidence type="ECO:0000313" key="1">
    <source>
        <dbReference type="EMBL" id="XAI98139.1"/>
    </source>
</evidence>
<dbReference type="EMBL" id="PP551948">
    <property type="protein sequence ID" value="XAI98139.1"/>
    <property type="molecule type" value="Genomic_DNA"/>
</dbReference>
<accession>A0AAX4QMF5</accession>
<organism evidence="1 2">
    <name type="scientific">Pseudomonas phage UNO-G1W1</name>
    <dbReference type="NCBI Taxonomy" id="3136609"/>
    <lineage>
        <taxon>Viruses</taxon>
        <taxon>Duplodnaviria</taxon>
        <taxon>Heunggongvirae</taxon>
        <taxon>Uroviricota</taxon>
        <taxon>Caudoviricetes</taxon>
        <taxon>Vandenendeviridae</taxon>
        <taxon>Gorskivirinae</taxon>
        <taxon>Omahavirus</taxon>
        <taxon>Omahavirus UNOG1W1</taxon>
    </lineage>
</organism>
<name>A0AAX4QMF5_9CAUD</name>
<protein>
    <submittedName>
        <fullName evidence="1">Uncharacterized protein</fullName>
    </submittedName>
</protein>
<keyword evidence="2" id="KW-1185">Reference proteome</keyword>
<gene>
    <name evidence="1" type="ORF">ISREJYDI_CDS0071</name>
</gene>
<reference evidence="1 2" key="1">
    <citation type="submission" date="2024-03" db="EMBL/GenBank/DDBJ databases">
        <title>Complete Genome Sequence of a Pseudomonas fluorescens Bacteriophage UNO-G1W1 isolated from freshwater ice in Nebraska.</title>
        <authorList>
            <person name="Neville A.J."/>
            <person name="Schulze T.T."/>
            <person name="Davis P.H."/>
        </authorList>
    </citation>
    <scope>NUCLEOTIDE SEQUENCE [LARGE SCALE GENOMIC DNA]</scope>
</reference>
<dbReference type="Proteomes" id="UP001447006">
    <property type="component" value="Segment"/>
</dbReference>
<evidence type="ECO:0000313" key="2">
    <source>
        <dbReference type="Proteomes" id="UP001447006"/>
    </source>
</evidence>
<sequence length="62" mass="6943">MVFLTKSSAYDEFLAAVRGITGTDEVERSNRKATKLKVYCSPERGTLKLSFVKYTAKSFSKS</sequence>
<proteinExistence type="predicted"/>